<dbReference type="GO" id="GO:0016020">
    <property type="term" value="C:membrane"/>
    <property type="evidence" value="ECO:0007669"/>
    <property type="project" value="UniProtKB-SubCell"/>
</dbReference>
<sequence length="514" mass="57499">MGWDGKCVGLSIKIRRIRQRRKEQWPPTAGASLILYNIESPSVVCVALRDIPGPLLARFSNRFLLVHEAHRKYGPVMRIAPNHVSINSDEAIQAVYGHGNGFLKADFYDAFVSIRRGLFNTRSRAEHSRKRKIVSNTFSAKSIGQFEPYIHHNLELFVQKWDDMALHKASPEDGSVHVDSLNWFNFIAFDVIGDLAFGAPFGMLTTGADVAEVRSSPDSPPIYASAVEILNRRGEVSGTLGCMPSLIPIAKYLPDPFFSKGLAAVKDLAGIAIAQVRRRLDNPPPADRKDLLARLIEGRDEKGEPLGREELTAEALTQLIAGSDTTSNTSCALMYHAVRTPGVIDKLRAELDAAIPRDVAVPTFEQVKELPYLQHVINETMRHHSTSGIGLPRQIPPESPGVEILGRFYPSGTVLSVPTYSIHHSTDIWGPDADDFRPERWENVTDRQRNAFIPFSYGPRACIGRNIAEMELKLIVAAWVRRYDVHLRQEIMETREGFLRKPVALEIGFTRRKD</sequence>
<comment type="catalytic activity">
    <reaction evidence="11">
        <text>benzoate + reduced [NADPH--hemoprotein reductase] + O2 = 4-hydroxybenzoate + oxidized [NADPH--hemoprotein reductase] + H2O + H(+)</text>
        <dbReference type="Rhea" id="RHEA:18033"/>
        <dbReference type="Rhea" id="RHEA-COMP:11964"/>
        <dbReference type="Rhea" id="RHEA-COMP:11965"/>
        <dbReference type="ChEBI" id="CHEBI:15377"/>
        <dbReference type="ChEBI" id="CHEBI:15378"/>
        <dbReference type="ChEBI" id="CHEBI:15379"/>
        <dbReference type="ChEBI" id="CHEBI:16150"/>
        <dbReference type="ChEBI" id="CHEBI:17879"/>
        <dbReference type="ChEBI" id="CHEBI:57618"/>
        <dbReference type="ChEBI" id="CHEBI:58210"/>
        <dbReference type="EC" id="1.14.14.92"/>
    </reaction>
</comment>
<dbReference type="InterPro" id="IPR001128">
    <property type="entry name" value="Cyt_P450"/>
</dbReference>
<keyword evidence="8 17" id="KW-0503">Monooxygenase</keyword>
<comment type="caution">
    <text evidence="18">The sequence shown here is derived from an EMBL/GenBank/DDBJ whole genome shotgun (WGS) entry which is preliminary data.</text>
</comment>
<evidence type="ECO:0000256" key="1">
    <source>
        <dbReference type="ARBA" id="ARBA00001971"/>
    </source>
</evidence>
<dbReference type="AlphaFoldDB" id="A0AA39GPE7"/>
<dbReference type="GO" id="GO:0005506">
    <property type="term" value="F:iron ion binding"/>
    <property type="evidence" value="ECO:0007669"/>
    <property type="project" value="InterPro"/>
</dbReference>
<evidence type="ECO:0000256" key="5">
    <source>
        <dbReference type="ARBA" id="ARBA00022723"/>
    </source>
</evidence>
<dbReference type="PRINTS" id="PR00385">
    <property type="entry name" value="P450"/>
</dbReference>
<dbReference type="InterPro" id="IPR036396">
    <property type="entry name" value="Cyt_P450_sf"/>
</dbReference>
<keyword evidence="10" id="KW-0325">Glycoprotein</keyword>
<name>A0AA39GPE7_SARSR</name>
<evidence type="ECO:0000256" key="13">
    <source>
        <dbReference type="ARBA" id="ARBA00072826"/>
    </source>
</evidence>
<evidence type="ECO:0000256" key="17">
    <source>
        <dbReference type="RuleBase" id="RU000461"/>
    </source>
</evidence>
<evidence type="ECO:0000256" key="12">
    <source>
        <dbReference type="ARBA" id="ARBA00066552"/>
    </source>
</evidence>
<dbReference type="EMBL" id="JAPDFR010000002">
    <property type="protein sequence ID" value="KAK0389697.1"/>
    <property type="molecule type" value="Genomic_DNA"/>
</dbReference>
<keyword evidence="4 16" id="KW-0349">Heme</keyword>
<evidence type="ECO:0000256" key="7">
    <source>
        <dbReference type="ARBA" id="ARBA00023004"/>
    </source>
</evidence>
<dbReference type="PANTHER" id="PTHR24305:SF29">
    <property type="entry name" value="BENZOATE-PARA-HYDROXYLASE"/>
    <property type="match status" value="1"/>
</dbReference>
<evidence type="ECO:0000256" key="10">
    <source>
        <dbReference type="ARBA" id="ARBA00023180"/>
    </source>
</evidence>
<feature type="binding site" description="axial binding residue" evidence="16">
    <location>
        <position position="462"/>
    </location>
    <ligand>
        <name>heme</name>
        <dbReference type="ChEBI" id="CHEBI:30413"/>
    </ligand>
    <ligandPart>
        <name>Fe</name>
        <dbReference type="ChEBI" id="CHEBI:18248"/>
    </ligandPart>
</feature>
<dbReference type="Gene3D" id="1.10.630.10">
    <property type="entry name" value="Cytochrome P450"/>
    <property type="match status" value="1"/>
</dbReference>
<dbReference type="CDD" id="cd11061">
    <property type="entry name" value="CYP67-like"/>
    <property type="match status" value="1"/>
</dbReference>
<protein>
    <recommendedName>
        <fullName evidence="13">Benzoate 4-monooxygenase bphA</fullName>
        <ecNumber evidence="12">1.14.14.92</ecNumber>
    </recommendedName>
    <alternativeName>
        <fullName evidence="14">Benzoate-para-hydroxylase A</fullName>
    </alternativeName>
    <alternativeName>
        <fullName evidence="15">Cytochrome P450 monooxygenase cyp53A1</fullName>
    </alternativeName>
</protein>
<comment type="cofactor">
    <cofactor evidence="1 16">
        <name>heme</name>
        <dbReference type="ChEBI" id="CHEBI:30413"/>
    </cofactor>
</comment>
<keyword evidence="6 17" id="KW-0560">Oxidoreductase</keyword>
<comment type="subcellular location">
    <subcellularLocation>
        <location evidence="2">Membrane</location>
    </subcellularLocation>
</comment>
<evidence type="ECO:0000313" key="18">
    <source>
        <dbReference type="EMBL" id="KAK0389697.1"/>
    </source>
</evidence>
<keyword evidence="5 16" id="KW-0479">Metal-binding</keyword>
<proteinExistence type="inferred from homology"/>
<evidence type="ECO:0000313" key="19">
    <source>
        <dbReference type="Proteomes" id="UP001175261"/>
    </source>
</evidence>
<accession>A0AA39GPE7</accession>
<keyword evidence="19" id="KW-1185">Reference proteome</keyword>
<dbReference type="PRINTS" id="PR00463">
    <property type="entry name" value="EP450I"/>
</dbReference>
<dbReference type="FunFam" id="1.10.630.10:FF:000053">
    <property type="entry name" value="Cytochrome P450 benzoate 4-monooxygenase"/>
    <property type="match status" value="1"/>
</dbReference>
<comment type="similarity">
    <text evidence="3 17">Belongs to the cytochrome P450 family.</text>
</comment>
<evidence type="ECO:0000256" key="16">
    <source>
        <dbReference type="PIRSR" id="PIRSR602401-1"/>
    </source>
</evidence>
<dbReference type="PROSITE" id="PS00086">
    <property type="entry name" value="CYTOCHROME_P450"/>
    <property type="match status" value="1"/>
</dbReference>
<reference evidence="18" key="1">
    <citation type="submission" date="2022-10" db="EMBL/GenBank/DDBJ databases">
        <title>Determination and structural analysis of whole genome sequence of Sarocladium strictum F4-1.</title>
        <authorList>
            <person name="Hu L."/>
            <person name="Jiang Y."/>
        </authorList>
    </citation>
    <scope>NUCLEOTIDE SEQUENCE</scope>
    <source>
        <strain evidence="18">F4-1</strain>
    </source>
</reference>
<dbReference type="Proteomes" id="UP001175261">
    <property type="component" value="Unassembled WGS sequence"/>
</dbReference>
<dbReference type="PANTHER" id="PTHR24305">
    <property type="entry name" value="CYTOCHROME P450"/>
    <property type="match status" value="1"/>
</dbReference>
<dbReference type="InterPro" id="IPR050121">
    <property type="entry name" value="Cytochrome_P450_monoxygenase"/>
</dbReference>
<evidence type="ECO:0000256" key="11">
    <source>
        <dbReference type="ARBA" id="ARBA00050706"/>
    </source>
</evidence>
<dbReference type="InterPro" id="IPR017972">
    <property type="entry name" value="Cyt_P450_CS"/>
</dbReference>
<dbReference type="GO" id="GO:0018664">
    <property type="term" value="F:benzoate 4-monooxygenase activity"/>
    <property type="evidence" value="ECO:0007669"/>
    <property type="project" value="UniProtKB-EC"/>
</dbReference>
<evidence type="ECO:0000256" key="8">
    <source>
        <dbReference type="ARBA" id="ARBA00023033"/>
    </source>
</evidence>
<dbReference type="GO" id="GO:0020037">
    <property type="term" value="F:heme binding"/>
    <property type="evidence" value="ECO:0007669"/>
    <property type="project" value="InterPro"/>
</dbReference>
<gene>
    <name evidence="18" type="ORF">NLU13_3270</name>
</gene>
<dbReference type="Pfam" id="PF00067">
    <property type="entry name" value="p450"/>
    <property type="match status" value="1"/>
</dbReference>
<dbReference type="EC" id="1.14.14.92" evidence="12"/>
<keyword evidence="7 16" id="KW-0408">Iron</keyword>
<keyword evidence="9" id="KW-0472">Membrane</keyword>
<evidence type="ECO:0000256" key="2">
    <source>
        <dbReference type="ARBA" id="ARBA00004370"/>
    </source>
</evidence>
<evidence type="ECO:0000256" key="9">
    <source>
        <dbReference type="ARBA" id="ARBA00023136"/>
    </source>
</evidence>
<evidence type="ECO:0000256" key="3">
    <source>
        <dbReference type="ARBA" id="ARBA00010617"/>
    </source>
</evidence>
<dbReference type="SUPFAM" id="SSF48264">
    <property type="entry name" value="Cytochrome P450"/>
    <property type="match status" value="1"/>
</dbReference>
<dbReference type="InterPro" id="IPR002401">
    <property type="entry name" value="Cyt_P450_E_grp-I"/>
</dbReference>
<evidence type="ECO:0000256" key="15">
    <source>
        <dbReference type="ARBA" id="ARBA00082391"/>
    </source>
</evidence>
<evidence type="ECO:0000256" key="6">
    <source>
        <dbReference type="ARBA" id="ARBA00023002"/>
    </source>
</evidence>
<organism evidence="18 19">
    <name type="scientific">Sarocladium strictum</name>
    <name type="common">Black bundle disease fungus</name>
    <name type="synonym">Acremonium strictum</name>
    <dbReference type="NCBI Taxonomy" id="5046"/>
    <lineage>
        <taxon>Eukaryota</taxon>
        <taxon>Fungi</taxon>
        <taxon>Dikarya</taxon>
        <taxon>Ascomycota</taxon>
        <taxon>Pezizomycotina</taxon>
        <taxon>Sordariomycetes</taxon>
        <taxon>Hypocreomycetidae</taxon>
        <taxon>Hypocreales</taxon>
        <taxon>Sarocladiaceae</taxon>
        <taxon>Sarocladium</taxon>
    </lineage>
</organism>
<evidence type="ECO:0000256" key="4">
    <source>
        <dbReference type="ARBA" id="ARBA00022617"/>
    </source>
</evidence>
<evidence type="ECO:0000256" key="14">
    <source>
        <dbReference type="ARBA" id="ARBA00081895"/>
    </source>
</evidence>